<dbReference type="AlphaFoldDB" id="A0A507C852"/>
<keyword evidence="3" id="KW-0206">Cytoskeleton</keyword>
<organism evidence="5 6">
    <name type="scientific">Synchytrium microbalum</name>
    <dbReference type="NCBI Taxonomy" id="1806994"/>
    <lineage>
        <taxon>Eukaryota</taxon>
        <taxon>Fungi</taxon>
        <taxon>Fungi incertae sedis</taxon>
        <taxon>Chytridiomycota</taxon>
        <taxon>Chytridiomycota incertae sedis</taxon>
        <taxon>Chytridiomycetes</taxon>
        <taxon>Synchytriales</taxon>
        <taxon>Synchytriaceae</taxon>
        <taxon>Synchytrium</taxon>
    </lineage>
</organism>
<dbReference type="InterPro" id="IPR032675">
    <property type="entry name" value="LRR_dom_sf"/>
</dbReference>
<evidence type="ECO:0000256" key="4">
    <source>
        <dbReference type="SAM" id="MobiDB-lite"/>
    </source>
</evidence>
<feature type="compositionally biased region" description="Polar residues" evidence="4">
    <location>
        <begin position="21"/>
        <end position="38"/>
    </location>
</feature>
<evidence type="ECO:0000256" key="1">
    <source>
        <dbReference type="ARBA" id="ARBA00004245"/>
    </source>
</evidence>
<comment type="subcellular location">
    <subcellularLocation>
        <location evidence="1">Cytoplasm</location>
        <location evidence="1">Cytoskeleton</location>
    </subcellularLocation>
</comment>
<feature type="region of interest" description="Disordered" evidence="4">
    <location>
        <begin position="1"/>
        <end position="134"/>
    </location>
</feature>
<comment type="caution">
    <text evidence="5">The sequence shown here is derived from an EMBL/GenBank/DDBJ whole genome shotgun (WGS) entry which is preliminary data.</text>
</comment>
<feature type="compositionally biased region" description="Polar residues" evidence="4">
    <location>
        <begin position="118"/>
        <end position="131"/>
    </location>
</feature>
<dbReference type="SMART" id="SM00368">
    <property type="entry name" value="LRR_RI"/>
    <property type="match status" value="5"/>
</dbReference>
<evidence type="ECO:0000256" key="2">
    <source>
        <dbReference type="ARBA" id="ARBA00022490"/>
    </source>
</evidence>
<feature type="compositionally biased region" description="Polar residues" evidence="4">
    <location>
        <begin position="1"/>
        <end position="10"/>
    </location>
</feature>
<dbReference type="PANTHER" id="PTHR24107">
    <property type="entry name" value="YNEIN REGULATORY COMPLEX SUBUNIT 5"/>
    <property type="match status" value="1"/>
</dbReference>
<protein>
    <submittedName>
        <fullName evidence="5">Uncharacterized protein</fullName>
    </submittedName>
</protein>
<dbReference type="GO" id="GO:0005856">
    <property type="term" value="C:cytoskeleton"/>
    <property type="evidence" value="ECO:0007669"/>
    <property type="project" value="UniProtKB-SubCell"/>
</dbReference>
<dbReference type="STRING" id="1806994.A0A507C852"/>
<name>A0A507C852_9FUNG</name>
<feature type="compositionally biased region" description="Low complexity" evidence="4">
    <location>
        <begin position="90"/>
        <end position="106"/>
    </location>
</feature>
<evidence type="ECO:0000313" key="6">
    <source>
        <dbReference type="Proteomes" id="UP000319731"/>
    </source>
</evidence>
<dbReference type="Gene3D" id="3.80.10.10">
    <property type="entry name" value="Ribonuclease Inhibitor"/>
    <property type="match status" value="2"/>
</dbReference>
<feature type="compositionally biased region" description="Polar residues" evidence="4">
    <location>
        <begin position="79"/>
        <end position="89"/>
    </location>
</feature>
<dbReference type="OrthoDB" id="120976at2759"/>
<dbReference type="EMBL" id="QEAO01000007">
    <property type="protein sequence ID" value="TPX35792.1"/>
    <property type="molecule type" value="Genomic_DNA"/>
</dbReference>
<evidence type="ECO:0000313" key="5">
    <source>
        <dbReference type="EMBL" id="TPX35792.1"/>
    </source>
</evidence>
<proteinExistence type="predicted"/>
<reference evidence="5 6" key="1">
    <citation type="journal article" date="2019" name="Sci. Rep.">
        <title>Comparative genomics of chytrid fungi reveal insights into the obligate biotrophic and pathogenic lifestyle of Synchytrium endobioticum.</title>
        <authorList>
            <person name="van de Vossenberg B.T.L.H."/>
            <person name="Warris S."/>
            <person name="Nguyen H.D.T."/>
            <person name="van Gent-Pelzer M.P.E."/>
            <person name="Joly D.L."/>
            <person name="van de Geest H.C."/>
            <person name="Bonants P.J.M."/>
            <person name="Smith D.S."/>
            <person name="Levesque C.A."/>
            <person name="van der Lee T.A.J."/>
        </authorList>
    </citation>
    <scope>NUCLEOTIDE SEQUENCE [LARGE SCALE GENOMIC DNA]</scope>
    <source>
        <strain evidence="5 6">JEL517</strain>
    </source>
</reference>
<keyword evidence="2" id="KW-0963">Cytoplasm</keyword>
<sequence length="662" mass="70500">MADNSTSGSIESRMPSVLDGASSNMAVNQTQSRRPSQISGGGAERDGPSVINNAANADPAARIGSLLSVGTDKRKPGITFSSVPTTIPHSNEGASDADSSSNNNSGPGAGSDDRSSVGAASTASPGLQNKLGSRATLTASKTSLAAKTVVVHGSRMTLGGDRLQDRVAGAAPAAFGYDFDEGYREGERRIISEDPHFNPAPVTPLVELCLMSVVQNFEAKPRLDRVPIKYRQRLLEAISLTLPLSLAAPLISEESYWERRAKSIFKTLSLRSHGNSWKRLFFELDVREQIENFVPKSSTKDDADEKAFKELVKTIEVSAPWIHNLEIRQLKPKPLAEGKRDEGLPLEHVDLSFILHAIPELECLSLTFDVRDIGMGFAWSSFGISNIDCERLASCLRPPKAKCLTTLCLKSSQLDDTQARILSVALLENTAIKHLDLSNNRIGDAGARGLAKVLATPTTTIKELVLGNNRIGQVGGHALGRCLTRNRTLTSLNMRLNRLGDVGGADFLHVVAHAFQFVNPQAPGKPILQSIDISGNGCAVATLASLCKLVRMNVKTLKSINVSANSLAKIVKSETDGYSVLGMGNIAGAGVNGASEETGPVPVGISATAAKEKQELEDSGKYIVDAVGKNQYLTRLDLRATDIPAASIVLVQELVSENAAIG</sequence>
<dbReference type="RefSeq" id="XP_031026224.1">
    <property type="nucleotide sequence ID" value="XM_031167821.1"/>
</dbReference>
<keyword evidence="6" id="KW-1185">Reference proteome</keyword>
<evidence type="ECO:0000256" key="3">
    <source>
        <dbReference type="ARBA" id="ARBA00023212"/>
    </source>
</evidence>
<dbReference type="Proteomes" id="UP000319731">
    <property type="component" value="Unassembled WGS sequence"/>
</dbReference>
<dbReference type="GeneID" id="42003118"/>
<dbReference type="SUPFAM" id="SSF52047">
    <property type="entry name" value="RNI-like"/>
    <property type="match status" value="1"/>
</dbReference>
<dbReference type="Pfam" id="PF13516">
    <property type="entry name" value="LRR_6"/>
    <property type="match status" value="2"/>
</dbReference>
<dbReference type="PANTHER" id="PTHR24107:SF20">
    <property type="entry name" value="DYNEIN REGULATORY COMPLEX SUBUNIT 5"/>
    <property type="match status" value="1"/>
</dbReference>
<dbReference type="InterPro" id="IPR052410">
    <property type="entry name" value="DRC5"/>
</dbReference>
<accession>A0A507C852</accession>
<gene>
    <name evidence="5" type="ORF">SmJEL517_g01893</name>
</gene>
<dbReference type="InterPro" id="IPR001611">
    <property type="entry name" value="Leu-rich_rpt"/>
</dbReference>